<feature type="region of interest" description="Disordered" evidence="2">
    <location>
        <begin position="563"/>
        <end position="594"/>
    </location>
</feature>
<gene>
    <name evidence="4" type="ORF">H109_06697</name>
</gene>
<dbReference type="Pfam" id="PF08265">
    <property type="entry name" value="YL1_C"/>
    <property type="match status" value="1"/>
</dbReference>
<dbReference type="AlphaFoldDB" id="A0A059J0G1"/>
<dbReference type="SMART" id="SM00993">
    <property type="entry name" value="YL1_C"/>
    <property type="match status" value="1"/>
</dbReference>
<feature type="compositionally biased region" description="Polar residues" evidence="2">
    <location>
        <begin position="330"/>
        <end position="346"/>
    </location>
</feature>
<evidence type="ECO:0000256" key="1">
    <source>
        <dbReference type="ARBA" id="ARBA00006832"/>
    </source>
</evidence>
<dbReference type="InterPro" id="IPR013272">
    <property type="entry name" value="Vps72/YL1_C"/>
</dbReference>
<evidence type="ECO:0000313" key="4">
    <source>
        <dbReference type="EMBL" id="KDB21371.1"/>
    </source>
</evidence>
<feature type="region of interest" description="Disordered" evidence="2">
    <location>
        <begin position="1"/>
        <end position="194"/>
    </location>
</feature>
<dbReference type="STRING" id="1215338.A0A059J0G1"/>
<feature type="region of interest" description="Disordered" evidence="2">
    <location>
        <begin position="295"/>
        <end position="355"/>
    </location>
</feature>
<evidence type="ECO:0000256" key="2">
    <source>
        <dbReference type="SAM" id="MobiDB-lite"/>
    </source>
</evidence>
<organism evidence="4 5">
    <name type="scientific">Trichophyton interdigitale (strain MR816)</name>
    <dbReference type="NCBI Taxonomy" id="1215338"/>
    <lineage>
        <taxon>Eukaryota</taxon>
        <taxon>Fungi</taxon>
        <taxon>Dikarya</taxon>
        <taxon>Ascomycota</taxon>
        <taxon>Pezizomycotina</taxon>
        <taxon>Eurotiomycetes</taxon>
        <taxon>Eurotiomycetidae</taxon>
        <taxon>Onygenales</taxon>
        <taxon>Arthrodermataceae</taxon>
        <taxon>Trichophyton</taxon>
    </lineage>
</organism>
<protein>
    <recommendedName>
        <fullName evidence="3">Vps72/YL1 C-terminal domain-containing protein</fullName>
    </recommendedName>
</protein>
<reference evidence="4 5" key="1">
    <citation type="submission" date="2014-02" db="EMBL/GenBank/DDBJ databases">
        <title>The Genome Sequence of Trichophyton interdigitale MR816.</title>
        <authorList>
            <consortium name="The Broad Institute Genomics Platform"/>
            <person name="Cuomo C.A."/>
            <person name="White T.C."/>
            <person name="Graser Y."/>
            <person name="Martinez-Rossi N."/>
            <person name="Heitman J."/>
            <person name="Young S.K."/>
            <person name="Zeng Q."/>
            <person name="Gargeya S."/>
            <person name="Abouelleil A."/>
            <person name="Alvarado L."/>
            <person name="Chapman S.B."/>
            <person name="Gainer-Dewar J."/>
            <person name="Goldberg J."/>
            <person name="Griggs A."/>
            <person name="Gujja S."/>
            <person name="Hansen M."/>
            <person name="Howarth C."/>
            <person name="Imamovic A."/>
            <person name="Larimer J."/>
            <person name="Martinez D."/>
            <person name="Murphy C."/>
            <person name="Pearson M.D."/>
            <person name="Persinoti G."/>
            <person name="Poon T."/>
            <person name="Priest M."/>
            <person name="Roberts A.D."/>
            <person name="Saif S."/>
            <person name="Shea T.D."/>
            <person name="Sykes S.N."/>
            <person name="Wortman J."/>
            <person name="Nusbaum C."/>
            <person name="Birren B."/>
        </authorList>
    </citation>
    <scope>NUCLEOTIDE SEQUENCE [LARGE SCALE GENOMIC DNA]</scope>
    <source>
        <strain evidence="4 5">MR816</strain>
    </source>
</reference>
<comment type="similarity">
    <text evidence="1">Belongs to the VPS72/YL1 family.</text>
</comment>
<dbReference type="GO" id="GO:0005634">
    <property type="term" value="C:nucleus"/>
    <property type="evidence" value="ECO:0007669"/>
    <property type="project" value="TreeGrafter"/>
</dbReference>
<dbReference type="PANTHER" id="PTHR13275">
    <property type="entry name" value="YL-1 PROTEIN TRANSCRIPTION FACTOR-LIKE 1"/>
    <property type="match status" value="1"/>
</dbReference>
<evidence type="ECO:0000259" key="3">
    <source>
        <dbReference type="SMART" id="SM00993"/>
    </source>
</evidence>
<feature type="compositionally biased region" description="Polar residues" evidence="2">
    <location>
        <begin position="173"/>
        <end position="186"/>
    </location>
</feature>
<feature type="region of interest" description="Disordered" evidence="2">
    <location>
        <begin position="396"/>
        <end position="435"/>
    </location>
</feature>
<dbReference type="InterPro" id="IPR046757">
    <property type="entry name" value="YL1_N"/>
</dbReference>
<keyword evidence="5" id="KW-1185">Reference proteome</keyword>
<dbReference type="Proteomes" id="UP000024533">
    <property type="component" value="Unassembled WGS sequence"/>
</dbReference>
<dbReference type="EMBL" id="AOKY01000499">
    <property type="protein sequence ID" value="KDB21371.1"/>
    <property type="molecule type" value="Genomic_DNA"/>
</dbReference>
<dbReference type="OMA" id="GNIKEHR"/>
<dbReference type="Pfam" id="PF05764">
    <property type="entry name" value="YL1"/>
    <property type="match status" value="1"/>
</dbReference>
<feature type="compositionally biased region" description="Basic and acidic residues" evidence="2">
    <location>
        <begin position="104"/>
        <end position="114"/>
    </location>
</feature>
<accession>A0A059J0G1</accession>
<dbReference type="PANTHER" id="PTHR13275:SF4">
    <property type="entry name" value="VACUOLAR PROTEIN SORTING-ASSOCIATED PROTEIN 72 HOMOLOG"/>
    <property type="match status" value="1"/>
</dbReference>
<feature type="compositionally biased region" description="Acidic residues" evidence="2">
    <location>
        <begin position="1"/>
        <end position="13"/>
    </location>
</feature>
<comment type="caution">
    <text evidence="4">The sequence shown here is derived from an EMBL/GenBank/DDBJ whole genome shotgun (WGS) entry which is preliminary data.</text>
</comment>
<sequence length="594" mass="65403">MAETPVEAEDGSGPDDYYVEPLATGRARRSTAGRLMNTLLDAEADDELARIFAEEEDDEEFESGDDEEEGGEAAADDMEIDSSSSDEGDEGGAAGAGNDELEGEKELQRQEKAERAKKRTAQQEGFRIPSQRKKKVKIDPTLPTRTSTLPAPRQRKKSERISWLPTADDGPTRASSRRQTMQNRVQTHARLKRSEQKRVQLIATMEETAKRKEKSKPKQMTQADRLAEAEKTERLNFGSLTRWEEMEEKRGEERRLKMEALHNRRLEGPVITFWSGIAKWINEKLAMVGVKSFRQAADADTGRKKKGRPSVETSREGQPATGAASKETEASNNATDIAPTQPTDGQQAPGEPSSFLDGIQLYASMQEPSACPDAEIAHTATSTTPKPVATTTETIALPNEEAHENEMTKSAPIPKERGNEDENDQGQASDKPVEVAVPMRPEQELNAEEKPDKVKPALERSSRTCIVLDNFDASTAPERSDVGVLYNPKKPVKLPKTQTEFCPITSHPARYRDPTTGLPYSNSLAYREIRQALAYRYAWSGTFGCFVGPIGVGARGVPERFLAPNAAPPQQLFEHGDGDSKPTTASGDKPAAQR</sequence>
<feature type="domain" description="Vps72/YL1 C-terminal" evidence="3">
    <location>
        <begin position="500"/>
        <end position="529"/>
    </location>
</feature>
<evidence type="ECO:0000313" key="5">
    <source>
        <dbReference type="Proteomes" id="UP000024533"/>
    </source>
</evidence>
<dbReference type="OrthoDB" id="3942062at2759"/>
<proteinExistence type="inferred from homology"/>
<feature type="compositionally biased region" description="Acidic residues" evidence="2">
    <location>
        <begin position="54"/>
        <end position="90"/>
    </location>
</feature>
<name>A0A059J0G1_TRIIM</name>
<dbReference type="HOGENOM" id="CLU_008699_2_0_1"/>